<dbReference type="Gene3D" id="3.30.1230.10">
    <property type="entry name" value="YlxR-like"/>
    <property type="match status" value="1"/>
</dbReference>
<evidence type="ECO:0000313" key="3">
    <source>
        <dbReference type="Proteomes" id="UP001222800"/>
    </source>
</evidence>
<dbReference type="InterPro" id="IPR037465">
    <property type="entry name" value="YlxR"/>
</dbReference>
<dbReference type="PANTHER" id="PTHR34215:SF1">
    <property type="entry name" value="YLXR DOMAIN-CONTAINING PROTEIN"/>
    <property type="match status" value="1"/>
</dbReference>
<proteinExistence type="predicted"/>
<organism evidence="2 3">
    <name type="scientific">Tepidibacter hydrothermalis</name>
    <dbReference type="NCBI Taxonomy" id="3036126"/>
    <lineage>
        <taxon>Bacteria</taxon>
        <taxon>Bacillati</taxon>
        <taxon>Bacillota</taxon>
        <taxon>Clostridia</taxon>
        <taxon>Peptostreptococcales</taxon>
        <taxon>Peptostreptococcaceae</taxon>
        <taxon>Tepidibacter</taxon>
    </lineage>
</organism>
<dbReference type="EMBL" id="CP120733">
    <property type="protein sequence ID" value="WFD11719.1"/>
    <property type="molecule type" value="Genomic_DNA"/>
</dbReference>
<dbReference type="RefSeq" id="WP_277733861.1">
    <property type="nucleotide sequence ID" value="NZ_CP120733.1"/>
</dbReference>
<dbReference type="PANTHER" id="PTHR34215">
    <property type="entry name" value="BLL0784 PROTEIN"/>
    <property type="match status" value="1"/>
</dbReference>
<dbReference type="InterPro" id="IPR035931">
    <property type="entry name" value="YlxR-like_sf"/>
</dbReference>
<sequence length="90" mass="10398">MSQKKIPQRKCITCQDRNSKKTLIRIVKNKDGEIFVDNTGKANGRGAYICATKECLEKAIKTRALNRAFKLEISEKVYKDLSEEIEKYEK</sequence>
<feature type="domain" description="YlxR" evidence="1">
    <location>
        <begin position="9"/>
        <end position="82"/>
    </location>
</feature>
<dbReference type="CDD" id="cd00279">
    <property type="entry name" value="YlxR"/>
    <property type="match status" value="1"/>
</dbReference>
<dbReference type="Proteomes" id="UP001222800">
    <property type="component" value="Chromosome"/>
</dbReference>
<reference evidence="2 3" key="1">
    <citation type="submission" date="2023-03" db="EMBL/GenBank/DDBJ databases">
        <title>Complete genome sequence of Tepidibacter sp. SWIR-1, isolated from a deep-sea hydrothermal vent.</title>
        <authorList>
            <person name="Li X."/>
        </authorList>
    </citation>
    <scope>NUCLEOTIDE SEQUENCE [LARGE SCALE GENOMIC DNA]</scope>
    <source>
        <strain evidence="2 3">SWIR-1</strain>
    </source>
</reference>
<gene>
    <name evidence="2" type="ORF">P4S50_06485</name>
</gene>
<dbReference type="InterPro" id="IPR007393">
    <property type="entry name" value="YlxR_dom"/>
</dbReference>
<evidence type="ECO:0000259" key="1">
    <source>
        <dbReference type="Pfam" id="PF04296"/>
    </source>
</evidence>
<evidence type="ECO:0000313" key="2">
    <source>
        <dbReference type="EMBL" id="WFD11719.1"/>
    </source>
</evidence>
<accession>A0ABY8EIZ4</accession>
<name>A0ABY8EIZ4_9FIRM</name>
<keyword evidence="3" id="KW-1185">Reference proteome</keyword>
<dbReference type="Pfam" id="PF04296">
    <property type="entry name" value="YlxR"/>
    <property type="match status" value="1"/>
</dbReference>
<protein>
    <submittedName>
        <fullName evidence="2">YlxR family protein</fullName>
    </submittedName>
</protein>
<dbReference type="SUPFAM" id="SSF64376">
    <property type="entry name" value="YlxR-like"/>
    <property type="match status" value="1"/>
</dbReference>
<dbReference type="NCBIfam" id="NF047356">
    <property type="entry name" value="RNA_bind_RnpM"/>
    <property type="match status" value="1"/>
</dbReference>